<dbReference type="AlphaFoldDB" id="A0A8H7E253"/>
<proteinExistence type="predicted"/>
<sequence>MYDEIINEGYKGVRQSNAIENPKYNLIMKVAQQFVITPATAPAMSLRAPRDPPIPQFDQAPVPIPDLQKP</sequence>
<reference evidence="2" key="1">
    <citation type="submission" date="2020-02" db="EMBL/GenBank/DDBJ databases">
        <authorList>
            <person name="Palmer J.M."/>
        </authorList>
    </citation>
    <scope>NUCLEOTIDE SEQUENCE</scope>
    <source>
        <strain evidence="2">EPUS1.4</strain>
        <tissue evidence="2">Thallus</tissue>
    </source>
</reference>
<name>A0A8H7E253_9EURO</name>
<keyword evidence="3" id="KW-1185">Reference proteome</keyword>
<dbReference type="EMBL" id="JAACFV010000096">
    <property type="protein sequence ID" value="KAF7505990.1"/>
    <property type="molecule type" value="Genomic_DNA"/>
</dbReference>
<dbReference type="Proteomes" id="UP000606974">
    <property type="component" value="Unassembled WGS sequence"/>
</dbReference>
<evidence type="ECO:0000313" key="2">
    <source>
        <dbReference type="EMBL" id="KAF7505990.1"/>
    </source>
</evidence>
<gene>
    <name evidence="2" type="ORF">GJ744_012337</name>
</gene>
<evidence type="ECO:0000256" key="1">
    <source>
        <dbReference type="SAM" id="MobiDB-lite"/>
    </source>
</evidence>
<evidence type="ECO:0000313" key="3">
    <source>
        <dbReference type="Proteomes" id="UP000606974"/>
    </source>
</evidence>
<feature type="region of interest" description="Disordered" evidence="1">
    <location>
        <begin position="45"/>
        <end position="70"/>
    </location>
</feature>
<comment type="caution">
    <text evidence="2">The sequence shown here is derived from an EMBL/GenBank/DDBJ whole genome shotgun (WGS) entry which is preliminary data.</text>
</comment>
<accession>A0A8H7E253</accession>
<protein>
    <submittedName>
        <fullName evidence="2">Uncharacterized protein</fullName>
    </submittedName>
</protein>
<organism evidence="2 3">
    <name type="scientific">Endocarpon pusillum</name>
    <dbReference type="NCBI Taxonomy" id="364733"/>
    <lineage>
        <taxon>Eukaryota</taxon>
        <taxon>Fungi</taxon>
        <taxon>Dikarya</taxon>
        <taxon>Ascomycota</taxon>
        <taxon>Pezizomycotina</taxon>
        <taxon>Eurotiomycetes</taxon>
        <taxon>Chaetothyriomycetidae</taxon>
        <taxon>Verrucariales</taxon>
        <taxon>Verrucariaceae</taxon>
        <taxon>Endocarpon</taxon>
    </lineage>
</organism>